<name>A0ACD0P259_9BASI</name>
<gene>
    <name evidence="1" type="ORF">IE53DRAFT_20747</name>
</gene>
<accession>A0ACD0P259</accession>
<organism evidence="1 2">
    <name type="scientific">Violaceomyces palustris</name>
    <dbReference type="NCBI Taxonomy" id="1673888"/>
    <lineage>
        <taxon>Eukaryota</taxon>
        <taxon>Fungi</taxon>
        <taxon>Dikarya</taxon>
        <taxon>Basidiomycota</taxon>
        <taxon>Ustilaginomycotina</taxon>
        <taxon>Ustilaginomycetes</taxon>
        <taxon>Violaceomycetales</taxon>
        <taxon>Violaceomycetaceae</taxon>
        <taxon>Violaceomyces</taxon>
    </lineage>
</organism>
<dbReference type="EMBL" id="KZ819798">
    <property type="protein sequence ID" value="PWN52081.1"/>
    <property type="molecule type" value="Genomic_DNA"/>
</dbReference>
<sequence length="147" mass="16437">MQSLLGLFTLSGPGPLMHAYPLASSSFKLSILIHILWQRSPCGQPLKGVKAFTEIPTRDMDFLRQRFYFYLSFLAPTPPILSFPLSSLSFLILRRGGGGFKAQMTFPSCHSQFFQLIIVRPRPSPQDLPRPKSGKGARPFTFGPSHL</sequence>
<dbReference type="Proteomes" id="UP000245626">
    <property type="component" value="Unassembled WGS sequence"/>
</dbReference>
<keyword evidence="2" id="KW-1185">Reference proteome</keyword>
<reference evidence="1 2" key="1">
    <citation type="journal article" date="2018" name="Mol. Biol. Evol.">
        <title>Broad Genomic Sampling Reveals a Smut Pathogenic Ancestry of the Fungal Clade Ustilaginomycotina.</title>
        <authorList>
            <person name="Kijpornyongpan T."/>
            <person name="Mondo S.J."/>
            <person name="Barry K."/>
            <person name="Sandor L."/>
            <person name="Lee J."/>
            <person name="Lipzen A."/>
            <person name="Pangilinan J."/>
            <person name="LaButti K."/>
            <person name="Hainaut M."/>
            <person name="Henrissat B."/>
            <person name="Grigoriev I.V."/>
            <person name="Spatafora J.W."/>
            <person name="Aime M.C."/>
        </authorList>
    </citation>
    <scope>NUCLEOTIDE SEQUENCE [LARGE SCALE GENOMIC DNA]</scope>
    <source>
        <strain evidence="1 2">SA 807</strain>
    </source>
</reference>
<evidence type="ECO:0000313" key="1">
    <source>
        <dbReference type="EMBL" id="PWN52081.1"/>
    </source>
</evidence>
<protein>
    <submittedName>
        <fullName evidence="1">Uncharacterized protein</fullName>
    </submittedName>
</protein>
<evidence type="ECO:0000313" key="2">
    <source>
        <dbReference type="Proteomes" id="UP000245626"/>
    </source>
</evidence>
<proteinExistence type="predicted"/>